<proteinExistence type="predicted"/>
<keyword evidence="2" id="KW-1185">Reference proteome</keyword>
<protein>
    <submittedName>
        <fullName evidence="1">Uncharacterized protein</fullName>
    </submittedName>
</protein>
<gene>
    <name evidence="1" type="ORF">DCAF_LOCUS27551</name>
</gene>
<comment type="caution">
    <text evidence="1">The sequence shown here is derived from an EMBL/GenBank/DDBJ whole genome shotgun (WGS) entry which is preliminary data.</text>
</comment>
<reference evidence="1 2" key="1">
    <citation type="submission" date="2024-01" db="EMBL/GenBank/DDBJ databases">
        <authorList>
            <person name="Waweru B."/>
        </authorList>
    </citation>
    <scope>NUCLEOTIDE SEQUENCE [LARGE SCALE GENOMIC DNA]</scope>
</reference>
<evidence type="ECO:0000313" key="1">
    <source>
        <dbReference type="EMBL" id="CAK7357265.1"/>
    </source>
</evidence>
<sequence>MKLQVLSAIINDGIYIDKRQTRNIEDKREREIKLSSKLPEFVVKNNRNGQQPKSLCLPPYIILRERQEESITSLIFNSGYMPDEMRASDPDRTSWRAERYEVRTKYRSTRL</sequence>
<evidence type="ECO:0000313" key="2">
    <source>
        <dbReference type="Proteomes" id="UP001314170"/>
    </source>
</evidence>
<dbReference type="AlphaFoldDB" id="A0AAV1ST90"/>
<dbReference type="Proteomes" id="UP001314170">
    <property type="component" value="Unassembled WGS sequence"/>
</dbReference>
<accession>A0AAV1ST90</accession>
<organism evidence="1 2">
    <name type="scientific">Dovyalis caffra</name>
    <dbReference type="NCBI Taxonomy" id="77055"/>
    <lineage>
        <taxon>Eukaryota</taxon>
        <taxon>Viridiplantae</taxon>
        <taxon>Streptophyta</taxon>
        <taxon>Embryophyta</taxon>
        <taxon>Tracheophyta</taxon>
        <taxon>Spermatophyta</taxon>
        <taxon>Magnoliopsida</taxon>
        <taxon>eudicotyledons</taxon>
        <taxon>Gunneridae</taxon>
        <taxon>Pentapetalae</taxon>
        <taxon>rosids</taxon>
        <taxon>fabids</taxon>
        <taxon>Malpighiales</taxon>
        <taxon>Salicaceae</taxon>
        <taxon>Flacourtieae</taxon>
        <taxon>Dovyalis</taxon>
    </lineage>
</organism>
<dbReference type="EMBL" id="CAWUPB010001197">
    <property type="protein sequence ID" value="CAK7357265.1"/>
    <property type="molecule type" value="Genomic_DNA"/>
</dbReference>
<name>A0AAV1ST90_9ROSI</name>